<dbReference type="Gene3D" id="3.30.420.10">
    <property type="entry name" value="Ribonuclease H-like superfamily/Ribonuclease H"/>
    <property type="match status" value="1"/>
</dbReference>
<accession>A0A4R6F9W7</accession>
<feature type="domain" description="Exonuclease" evidence="1">
    <location>
        <begin position="47"/>
        <end position="212"/>
    </location>
</feature>
<dbReference type="SUPFAM" id="SSF53098">
    <property type="entry name" value="Ribonuclease H-like"/>
    <property type="match status" value="1"/>
</dbReference>
<evidence type="ECO:0000259" key="1">
    <source>
        <dbReference type="SMART" id="SM00479"/>
    </source>
</evidence>
<name>A0A4R6F9W7_9SPHN</name>
<organism evidence="2 3">
    <name type="scientific">Stakelama pacifica</name>
    <dbReference type="NCBI Taxonomy" id="517720"/>
    <lineage>
        <taxon>Bacteria</taxon>
        <taxon>Pseudomonadati</taxon>
        <taxon>Pseudomonadota</taxon>
        <taxon>Alphaproteobacteria</taxon>
        <taxon>Sphingomonadales</taxon>
        <taxon>Sphingomonadaceae</taxon>
        <taxon>Stakelama</taxon>
    </lineage>
</organism>
<dbReference type="RefSeq" id="WP_133497151.1">
    <property type="nucleotide sequence ID" value="NZ_BMLU01000024.1"/>
</dbReference>
<sequence length="294" mass="32643">MTTINRAASAEAALSLCANDPNVRILRRVSSLQDFPLAKRMEGPTRFVAIVDTETTGTDPLIDEIIDIAVVTLEVDQAGQIISIVSAGQALRDPHMPIPAHIRRLTGITDDDVAGKSIDLDRLERRLAAADVRIAHNARFDIGFVENLLPGLAGAAWACSASDFDWVEAGFDGCKLGHLLMQAGYFNGAHRAMADVISLIHLLAHRLPDGGTVIGTLLANAERSTVRFEATGAPYDKRGLLKARGYRWDQRHRVWWSEIDEQHCAEEERWFRQNICADGPVPRMMKISWHQRHR</sequence>
<dbReference type="PANTHER" id="PTHR30231:SF37">
    <property type="entry name" value="EXODEOXYRIBONUCLEASE 10"/>
    <property type="match status" value="1"/>
</dbReference>
<dbReference type="AlphaFoldDB" id="A0A4R6F9W7"/>
<dbReference type="InterPro" id="IPR036397">
    <property type="entry name" value="RNaseH_sf"/>
</dbReference>
<comment type="caution">
    <text evidence="2">The sequence shown here is derived from an EMBL/GenBank/DDBJ whole genome shotgun (WGS) entry which is preliminary data.</text>
</comment>
<reference evidence="2 3" key="1">
    <citation type="submission" date="2019-03" db="EMBL/GenBank/DDBJ databases">
        <title>Genomic Encyclopedia of Type Strains, Phase IV (KMG-IV): sequencing the most valuable type-strain genomes for metagenomic binning, comparative biology and taxonomic classification.</title>
        <authorList>
            <person name="Goeker M."/>
        </authorList>
    </citation>
    <scope>NUCLEOTIDE SEQUENCE [LARGE SCALE GENOMIC DNA]</scope>
    <source>
        <strain evidence="2 3">DSM 25059</strain>
    </source>
</reference>
<evidence type="ECO:0000313" key="3">
    <source>
        <dbReference type="Proteomes" id="UP000295493"/>
    </source>
</evidence>
<gene>
    <name evidence="2" type="ORF">EV664_1237</name>
</gene>
<dbReference type="Proteomes" id="UP000295493">
    <property type="component" value="Unassembled WGS sequence"/>
</dbReference>
<dbReference type="GO" id="GO:0005829">
    <property type="term" value="C:cytosol"/>
    <property type="evidence" value="ECO:0007669"/>
    <property type="project" value="TreeGrafter"/>
</dbReference>
<dbReference type="EMBL" id="SNWD01000023">
    <property type="protein sequence ID" value="TDN77843.1"/>
    <property type="molecule type" value="Genomic_DNA"/>
</dbReference>
<dbReference type="OrthoDB" id="7427781at2"/>
<dbReference type="GO" id="GO:0008408">
    <property type="term" value="F:3'-5' exonuclease activity"/>
    <property type="evidence" value="ECO:0007669"/>
    <property type="project" value="TreeGrafter"/>
</dbReference>
<dbReference type="CDD" id="cd06127">
    <property type="entry name" value="DEDDh"/>
    <property type="match status" value="1"/>
</dbReference>
<evidence type="ECO:0000313" key="2">
    <source>
        <dbReference type="EMBL" id="TDN77843.1"/>
    </source>
</evidence>
<protein>
    <submittedName>
        <fullName evidence="2">DNA polymerase-3 subunit epsilon</fullName>
    </submittedName>
</protein>
<dbReference type="InterPro" id="IPR013520">
    <property type="entry name" value="Ribonucl_H"/>
</dbReference>
<keyword evidence="3" id="KW-1185">Reference proteome</keyword>
<dbReference type="PANTHER" id="PTHR30231">
    <property type="entry name" value="DNA POLYMERASE III SUBUNIT EPSILON"/>
    <property type="match status" value="1"/>
</dbReference>
<dbReference type="GO" id="GO:0045004">
    <property type="term" value="P:DNA replication proofreading"/>
    <property type="evidence" value="ECO:0007669"/>
    <property type="project" value="TreeGrafter"/>
</dbReference>
<dbReference type="Pfam" id="PF00929">
    <property type="entry name" value="RNase_T"/>
    <property type="match status" value="1"/>
</dbReference>
<dbReference type="NCBIfam" id="NF006615">
    <property type="entry name" value="PRK09182.1"/>
    <property type="match status" value="1"/>
</dbReference>
<proteinExistence type="predicted"/>
<dbReference type="SMART" id="SM00479">
    <property type="entry name" value="EXOIII"/>
    <property type="match status" value="1"/>
</dbReference>
<dbReference type="InterPro" id="IPR012337">
    <property type="entry name" value="RNaseH-like_sf"/>
</dbReference>
<dbReference type="GO" id="GO:0003676">
    <property type="term" value="F:nucleic acid binding"/>
    <property type="evidence" value="ECO:0007669"/>
    <property type="project" value="InterPro"/>
</dbReference>